<comment type="caution">
    <text evidence="2">The sequence shown here is derived from an EMBL/GenBank/DDBJ whole genome shotgun (WGS) entry which is preliminary data.</text>
</comment>
<evidence type="ECO:0000313" key="2">
    <source>
        <dbReference type="EMBL" id="CAF97329.1"/>
    </source>
</evidence>
<accession>Q4SPV3</accession>
<dbReference type="EMBL" id="CAAE01014536">
    <property type="protein sequence ID" value="CAF97329.1"/>
    <property type="molecule type" value="Genomic_DNA"/>
</dbReference>
<protein>
    <submittedName>
        <fullName evidence="2">(spotted green pufferfish) hypothetical protein</fullName>
    </submittedName>
</protein>
<feature type="region of interest" description="Disordered" evidence="1">
    <location>
        <begin position="1"/>
        <end position="27"/>
    </location>
</feature>
<organism evidence="2">
    <name type="scientific">Tetraodon nigroviridis</name>
    <name type="common">Spotted green pufferfish</name>
    <name type="synonym">Chelonodon nigroviridis</name>
    <dbReference type="NCBI Taxonomy" id="99883"/>
    <lineage>
        <taxon>Eukaryota</taxon>
        <taxon>Metazoa</taxon>
        <taxon>Chordata</taxon>
        <taxon>Craniata</taxon>
        <taxon>Vertebrata</taxon>
        <taxon>Euteleostomi</taxon>
        <taxon>Actinopterygii</taxon>
        <taxon>Neopterygii</taxon>
        <taxon>Teleostei</taxon>
        <taxon>Neoteleostei</taxon>
        <taxon>Acanthomorphata</taxon>
        <taxon>Eupercaria</taxon>
        <taxon>Tetraodontiformes</taxon>
        <taxon>Tetradontoidea</taxon>
        <taxon>Tetraodontidae</taxon>
        <taxon>Tetraodon</taxon>
    </lineage>
</organism>
<dbReference type="KEGG" id="tng:GSTEN00014655G001"/>
<name>Q4SPV3_TETNG</name>
<reference evidence="2" key="2">
    <citation type="submission" date="2004-02" db="EMBL/GenBank/DDBJ databases">
        <authorList>
            <consortium name="Genoscope"/>
            <consortium name="Whitehead Institute Centre for Genome Research"/>
        </authorList>
    </citation>
    <scope>NUCLEOTIDE SEQUENCE</scope>
</reference>
<evidence type="ECO:0000256" key="1">
    <source>
        <dbReference type="SAM" id="MobiDB-lite"/>
    </source>
</evidence>
<proteinExistence type="predicted"/>
<gene>
    <name evidence="2" type="ORF">GSTENG00014655001</name>
</gene>
<sequence length="27" mass="3044">MITDGEKWRERSSSDQSLMVPSSSSSR</sequence>
<feature type="compositionally biased region" description="Polar residues" evidence="1">
    <location>
        <begin position="14"/>
        <end position="27"/>
    </location>
</feature>
<dbReference type="AlphaFoldDB" id="Q4SPV3"/>
<reference evidence="2" key="1">
    <citation type="journal article" date="2004" name="Nature">
        <title>Genome duplication in the teleost fish Tetraodon nigroviridis reveals the early vertebrate proto-karyotype.</title>
        <authorList>
            <person name="Jaillon O."/>
            <person name="Aury J.-M."/>
            <person name="Brunet F."/>
            <person name="Petit J.-L."/>
            <person name="Stange-Thomann N."/>
            <person name="Mauceli E."/>
            <person name="Bouneau L."/>
            <person name="Fischer C."/>
            <person name="Ozouf-Costaz C."/>
            <person name="Bernot A."/>
            <person name="Nicaud S."/>
            <person name="Jaffe D."/>
            <person name="Fisher S."/>
            <person name="Lutfalla G."/>
            <person name="Dossat C."/>
            <person name="Segurens B."/>
            <person name="Dasilva C."/>
            <person name="Salanoubat M."/>
            <person name="Levy M."/>
            <person name="Boudet N."/>
            <person name="Castellano S."/>
            <person name="Anthouard V."/>
            <person name="Jubin C."/>
            <person name="Castelli V."/>
            <person name="Katinka M."/>
            <person name="Vacherie B."/>
            <person name="Biemont C."/>
            <person name="Skalli Z."/>
            <person name="Cattolico L."/>
            <person name="Poulain J."/>
            <person name="De Berardinis V."/>
            <person name="Cruaud C."/>
            <person name="Duprat S."/>
            <person name="Brottier P."/>
            <person name="Coutanceau J.-P."/>
            <person name="Gouzy J."/>
            <person name="Parra G."/>
            <person name="Lardier G."/>
            <person name="Chapple C."/>
            <person name="McKernan K.J."/>
            <person name="McEwan P."/>
            <person name="Bosak S."/>
            <person name="Kellis M."/>
            <person name="Volff J.-N."/>
            <person name="Guigo R."/>
            <person name="Zody M.C."/>
            <person name="Mesirov J."/>
            <person name="Lindblad-Toh K."/>
            <person name="Birren B."/>
            <person name="Nusbaum C."/>
            <person name="Kahn D."/>
            <person name="Robinson-Rechavi M."/>
            <person name="Laudet V."/>
            <person name="Schachter V."/>
            <person name="Quetier F."/>
            <person name="Saurin W."/>
            <person name="Scarpelli C."/>
            <person name="Wincker P."/>
            <person name="Lander E.S."/>
            <person name="Weissenbach J."/>
            <person name="Roest Crollius H."/>
        </authorList>
    </citation>
    <scope>NUCLEOTIDE SEQUENCE [LARGE SCALE GENOMIC DNA]</scope>
</reference>
<feature type="compositionally biased region" description="Basic and acidic residues" evidence="1">
    <location>
        <begin position="1"/>
        <end position="13"/>
    </location>
</feature>